<evidence type="ECO:0000313" key="2">
    <source>
        <dbReference type="Proteomes" id="UP000003258"/>
    </source>
</evidence>
<dbReference type="eggNOG" id="COG1442">
    <property type="taxonomic scope" value="Bacteria"/>
</dbReference>
<dbReference type="EMBL" id="AFQO01000007">
    <property type="protein sequence ID" value="EGT75927.1"/>
    <property type="molecule type" value="Genomic_DNA"/>
</dbReference>
<comment type="caution">
    <text evidence="1">The sequence shown here is derived from an EMBL/GenBank/DDBJ whole genome shotgun (WGS) entry which is preliminary data.</text>
</comment>
<dbReference type="AlphaFoldDB" id="F9GNT5"/>
<sequence length="45" mass="5243">MKYNVMMASDANYLPYVEITLKSLLMHHENLSVFILHTGDISESW</sequence>
<organism evidence="1 2">
    <name type="scientific">Haemophilus haemolyticus M19501</name>
    <dbReference type="NCBI Taxonomy" id="1028803"/>
    <lineage>
        <taxon>Bacteria</taxon>
        <taxon>Pseudomonadati</taxon>
        <taxon>Pseudomonadota</taxon>
        <taxon>Gammaproteobacteria</taxon>
        <taxon>Pasteurellales</taxon>
        <taxon>Pasteurellaceae</taxon>
        <taxon>Haemophilus</taxon>
    </lineage>
</organism>
<reference evidence="1 2" key="1">
    <citation type="journal article" date="2011" name="J. Bacteriol.">
        <title>Genome Sequences for Five Strains of the Emerging Pathogen Haemophilus haemolyticus.</title>
        <authorList>
            <person name="Jordan I.K."/>
            <person name="Conley A.B."/>
            <person name="Antonov I.V."/>
            <person name="Arthur R.A."/>
            <person name="Cook E.D."/>
            <person name="Cooper G.P."/>
            <person name="Jones B.L."/>
            <person name="Knipe K.M."/>
            <person name="Lee K.J."/>
            <person name="Liu X."/>
            <person name="Mitchell G.J."/>
            <person name="Pande P.R."/>
            <person name="Petit R.A."/>
            <person name="Qin S."/>
            <person name="Rajan V.N."/>
            <person name="Sarda S."/>
            <person name="Sebastian A."/>
            <person name="Tang S."/>
            <person name="Thapliyal R."/>
            <person name="Varghese N.J."/>
            <person name="Ye T."/>
            <person name="Katz L.S."/>
            <person name="Wang X."/>
            <person name="Rowe L."/>
            <person name="Frace M."/>
            <person name="Mayer L.W."/>
        </authorList>
    </citation>
    <scope>NUCLEOTIDE SEQUENCE [LARGE SCALE GENOMIC DNA]</scope>
    <source>
        <strain evidence="1 2">M19501</strain>
    </source>
</reference>
<evidence type="ECO:0000313" key="1">
    <source>
        <dbReference type="EMBL" id="EGT75927.1"/>
    </source>
</evidence>
<accession>F9GNT5</accession>
<name>F9GNT5_HAEHA</name>
<dbReference type="PATRIC" id="fig|1028803.3.peg.677"/>
<dbReference type="InterPro" id="IPR029044">
    <property type="entry name" value="Nucleotide-diphossugar_trans"/>
</dbReference>
<keyword evidence="1" id="KW-0808">Transferase</keyword>
<dbReference type="Gene3D" id="3.90.550.10">
    <property type="entry name" value="Spore Coat Polysaccharide Biosynthesis Protein SpsA, Chain A"/>
    <property type="match status" value="1"/>
</dbReference>
<dbReference type="Proteomes" id="UP000003258">
    <property type="component" value="Unassembled WGS sequence"/>
</dbReference>
<proteinExistence type="predicted"/>
<dbReference type="GO" id="GO:0016740">
    <property type="term" value="F:transferase activity"/>
    <property type="evidence" value="ECO:0007669"/>
    <property type="project" value="UniProtKB-KW"/>
</dbReference>
<dbReference type="SUPFAM" id="SSF53448">
    <property type="entry name" value="Nucleotide-diphospho-sugar transferases"/>
    <property type="match status" value="1"/>
</dbReference>
<protein>
    <submittedName>
        <fullName evidence="1">Putative transferase-like protein</fullName>
    </submittedName>
</protein>
<gene>
    <name evidence="1" type="ORF">GG9_0646</name>
</gene>